<organism evidence="1 2">
    <name type="scientific">Candidatus Trichorickettsia mobilis</name>
    <dbReference type="NCBI Taxonomy" id="1346319"/>
    <lineage>
        <taxon>Bacteria</taxon>
        <taxon>Pseudomonadati</taxon>
        <taxon>Pseudomonadota</taxon>
        <taxon>Alphaproteobacteria</taxon>
        <taxon>Rickettsiales</taxon>
        <taxon>Rickettsiaceae</taxon>
        <taxon>Rickettsieae</taxon>
        <taxon>Candidatus Trichorickettsia</taxon>
    </lineage>
</organism>
<proteinExistence type="predicted"/>
<protein>
    <submittedName>
        <fullName evidence="1">DUF3857 domain-containing protein</fullName>
    </submittedName>
</protein>
<keyword evidence="2" id="KW-1185">Reference proteome</keyword>
<reference evidence="1 2" key="1">
    <citation type="submission" date="2022-10" db="EMBL/GenBank/DDBJ databases">
        <title>Host association and intracellularity evolved multiple times independently in the Rickettsiales.</title>
        <authorList>
            <person name="Castelli M."/>
            <person name="Nardi T."/>
            <person name="Gammuto L."/>
            <person name="Bellinzona G."/>
            <person name="Sabaneyeva E."/>
            <person name="Potekhin A."/>
            <person name="Serra V."/>
            <person name="Petroni G."/>
            <person name="Sassera D."/>
        </authorList>
    </citation>
    <scope>NUCLEOTIDE SEQUENCE [LARGE SCALE GENOMIC DNA]</scope>
    <source>
        <strain evidence="1 2">Kr 154-4</strain>
    </source>
</reference>
<dbReference type="Gene3D" id="3.10.620.30">
    <property type="match status" value="1"/>
</dbReference>
<accession>A0ABZ0UTF8</accession>
<evidence type="ECO:0000313" key="1">
    <source>
        <dbReference type="EMBL" id="WPY01325.1"/>
    </source>
</evidence>
<dbReference type="EMBL" id="CP112932">
    <property type="protein sequence ID" value="WPY01325.1"/>
    <property type="molecule type" value="Genomic_DNA"/>
</dbReference>
<dbReference type="Proteomes" id="UP001326613">
    <property type="component" value="Chromosome"/>
</dbReference>
<gene>
    <name evidence="1" type="ORF">Trichorick_01235</name>
</gene>
<name>A0ABZ0UTF8_9RICK</name>
<dbReference type="RefSeq" id="WP_323738105.1">
    <property type="nucleotide sequence ID" value="NZ_CP112932.1"/>
</dbReference>
<evidence type="ECO:0000313" key="2">
    <source>
        <dbReference type="Proteomes" id="UP001326613"/>
    </source>
</evidence>
<sequence>MFLSTLKSASQKKDLSEQINEITTELHAKIKHFSDLRSIEGKFIPRNLALVEADQFGDCKDFALIFTKILRSLGYEANIALVRIEDSPSIEKKNSKYV</sequence>